<reference evidence="3" key="3">
    <citation type="submission" date="2025-08" db="UniProtKB">
        <authorList>
            <consortium name="RefSeq"/>
        </authorList>
    </citation>
    <scope>IDENTIFICATION</scope>
    <source>
        <strain evidence="3">CBS 342.82</strain>
    </source>
</reference>
<dbReference type="Proteomes" id="UP000504637">
    <property type="component" value="Unplaced"/>
</dbReference>
<feature type="region of interest" description="Disordered" evidence="1">
    <location>
        <begin position="93"/>
        <end position="114"/>
    </location>
</feature>
<protein>
    <recommendedName>
        <fullName evidence="4">Tautomerase cis-CaaD-like domain-containing protein</fullName>
    </recommendedName>
</protein>
<sequence length="300" mass="33203">MTSIYHINHAISLTSSQKDEMADELTKLHTSTFGVPRLFVQVRFRAVQTPSAFSPDPRLEDDAADHDTVYIGGRRQLSPTNSIEVNIALPSDFKQTRNGRGAGDAGESESQTKNSAQELLKSIVSLWDRVAPLPVSRFTRGANQTDGERGDFELHSCIVHGIRGSDSAGASPYFASYVAGIILPDLEENVKTWVERNSEKFQAALGNSKKRKQNFDAESTSANNASARKGDEGFDRDGWGTGLLQGLVADLGKDGRNPSSDFEDEETLKRRKEQRERDQQAERERKTRELEDMLGWGDAA</sequence>
<proteinExistence type="predicted"/>
<feature type="compositionally biased region" description="Basic and acidic residues" evidence="1">
    <location>
        <begin position="273"/>
        <end position="291"/>
    </location>
</feature>
<feature type="compositionally biased region" description="Basic and acidic residues" evidence="1">
    <location>
        <begin position="228"/>
        <end position="237"/>
    </location>
</feature>
<gene>
    <name evidence="3" type="ORF">K489DRAFT_247860</name>
</gene>
<dbReference type="AlphaFoldDB" id="A0A6J3M1P8"/>
<accession>A0A6J3M1P8</accession>
<evidence type="ECO:0000313" key="2">
    <source>
        <dbReference type="Proteomes" id="UP000504637"/>
    </source>
</evidence>
<dbReference type="Gene3D" id="3.30.429.10">
    <property type="entry name" value="Macrophage Migration Inhibitory Factor"/>
    <property type="match status" value="1"/>
</dbReference>
<evidence type="ECO:0000256" key="1">
    <source>
        <dbReference type="SAM" id="MobiDB-lite"/>
    </source>
</evidence>
<feature type="compositionally biased region" description="Polar residues" evidence="1">
    <location>
        <begin position="216"/>
        <end position="226"/>
    </location>
</feature>
<dbReference type="InterPro" id="IPR014347">
    <property type="entry name" value="Tautomerase/MIF_sf"/>
</dbReference>
<evidence type="ECO:0008006" key="4">
    <source>
        <dbReference type="Google" id="ProtNLM"/>
    </source>
</evidence>
<dbReference type="RefSeq" id="XP_033458465.1">
    <property type="nucleotide sequence ID" value="XM_033599927.1"/>
</dbReference>
<dbReference type="GeneID" id="54357726"/>
<feature type="region of interest" description="Disordered" evidence="1">
    <location>
        <begin position="205"/>
        <end position="237"/>
    </location>
</feature>
<keyword evidence="2" id="KW-1185">Reference proteome</keyword>
<organism evidence="3">
    <name type="scientific">Dissoconium aciculare CBS 342.82</name>
    <dbReference type="NCBI Taxonomy" id="1314786"/>
    <lineage>
        <taxon>Eukaryota</taxon>
        <taxon>Fungi</taxon>
        <taxon>Dikarya</taxon>
        <taxon>Ascomycota</taxon>
        <taxon>Pezizomycotina</taxon>
        <taxon>Dothideomycetes</taxon>
        <taxon>Dothideomycetidae</taxon>
        <taxon>Mycosphaerellales</taxon>
        <taxon>Dissoconiaceae</taxon>
        <taxon>Dissoconium</taxon>
    </lineage>
</organism>
<reference evidence="3" key="2">
    <citation type="submission" date="2020-04" db="EMBL/GenBank/DDBJ databases">
        <authorList>
            <consortium name="NCBI Genome Project"/>
        </authorList>
    </citation>
    <scope>NUCLEOTIDE SEQUENCE</scope>
    <source>
        <strain evidence="3">CBS 342.82</strain>
    </source>
</reference>
<feature type="region of interest" description="Disordered" evidence="1">
    <location>
        <begin position="249"/>
        <end position="300"/>
    </location>
</feature>
<dbReference type="OrthoDB" id="9981319at2759"/>
<evidence type="ECO:0000313" key="3">
    <source>
        <dbReference type="RefSeq" id="XP_033458465.1"/>
    </source>
</evidence>
<name>A0A6J3M1P8_9PEZI</name>
<reference evidence="3" key="1">
    <citation type="submission" date="2020-01" db="EMBL/GenBank/DDBJ databases">
        <authorList>
            <consortium name="DOE Joint Genome Institute"/>
            <person name="Haridas S."/>
            <person name="Albert R."/>
            <person name="Binder M."/>
            <person name="Bloem J."/>
            <person name="Labutti K."/>
            <person name="Salamov A."/>
            <person name="Andreopoulos B."/>
            <person name="Baker S.E."/>
            <person name="Barry K."/>
            <person name="Bills G."/>
            <person name="Bluhm B.H."/>
            <person name="Cannon C."/>
            <person name="Castanera R."/>
            <person name="Culley D.E."/>
            <person name="Daum C."/>
            <person name="Ezra D."/>
            <person name="Gonzalez J.B."/>
            <person name="Henrissat B."/>
            <person name="Kuo A."/>
            <person name="Liang C."/>
            <person name="Lipzen A."/>
            <person name="Lutzoni F."/>
            <person name="Magnuson J."/>
            <person name="Mondo S."/>
            <person name="Nolan M."/>
            <person name="Ohm R."/>
            <person name="Pangilinan J."/>
            <person name="Park H.-J."/>
            <person name="Ramirez L."/>
            <person name="Alfaro M."/>
            <person name="Sun H."/>
            <person name="Tritt A."/>
            <person name="Yoshinaga Y."/>
            <person name="Zwiers L.-H."/>
            <person name="Turgeon B.G."/>
            <person name="Goodwin S.B."/>
            <person name="Spatafora J.W."/>
            <person name="Crous P.W."/>
            <person name="Grigoriev I.V."/>
        </authorList>
    </citation>
    <scope>NUCLEOTIDE SEQUENCE</scope>
    <source>
        <strain evidence="3">CBS 342.82</strain>
    </source>
</reference>